<reference evidence="3" key="1">
    <citation type="submission" date="2020-05" db="EMBL/GenBank/DDBJ databases">
        <authorList>
            <person name="Chiriac C."/>
            <person name="Salcher M."/>
            <person name="Ghai R."/>
            <person name="Kavagutti S V."/>
        </authorList>
    </citation>
    <scope>NUCLEOTIDE SEQUENCE</scope>
</reference>
<dbReference type="SUPFAM" id="SSF53756">
    <property type="entry name" value="UDP-Glycosyltransferase/glycogen phosphorylase"/>
    <property type="match status" value="1"/>
</dbReference>
<dbReference type="CDD" id="cd03801">
    <property type="entry name" value="GT4_PimA-like"/>
    <property type="match status" value="1"/>
</dbReference>
<evidence type="ECO:0000313" key="3">
    <source>
        <dbReference type="EMBL" id="CAB5024670.1"/>
    </source>
</evidence>
<dbReference type="AlphaFoldDB" id="A0A6J7R7P1"/>
<name>A0A6J7R7P1_9ZZZZ</name>
<feature type="domain" description="Glycosyltransferase subfamily 4-like N-terminal" evidence="1">
    <location>
        <begin position="32"/>
        <end position="194"/>
    </location>
</feature>
<dbReference type="Pfam" id="PF13439">
    <property type="entry name" value="Glyco_transf_4"/>
    <property type="match status" value="1"/>
</dbReference>
<dbReference type="PANTHER" id="PTHR45947">
    <property type="entry name" value="SULFOQUINOVOSYL TRANSFERASE SQD2"/>
    <property type="match status" value="1"/>
</dbReference>
<gene>
    <name evidence="2" type="ORF">UFOPK3427_00050</name>
    <name evidence="3" type="ORF">UFOPK4112_01131</name>
</gene>
<accession>A0A6J7R7P1</accession>
<dbReference type="Pfam" id="PF13692">
    <property type="entry name" value="Glyco_trans_1_4"/>
    <property type="match status" value="1"/>
</dbReference>
<dbReference type="InterPro" id="IPR028098">
    <property type="entry name" value="Glyco_trans_4-like_N"/>
</dbReference>
<dbReference type="EMBL" id="CAFBPM010000010">
    <property type="protein sequence ID" value="CAB5024670.1"/>
    <property type="molecule type" value="Genomic_DNA"/>
</dbReference>
<sequence length="377" mass="39815">MARLCPAVPRETIEFVSIGSLALVSPYALDAPGGVQGQVRGLALEMTIRDWSVSVAAPGPANDEALLNAGVELISLGASTSVRANGSRAPLSFHLGKARSFARACEARSVDIVHVHEPLAPVASWPLLARHKIPILATFHRSGIDALSSFAGVALRRLVRNIDDAIAVSDAAATTLRDTCGIDSTVLFNGIDLTSLESVKASATTGPTVLFLGRDEPRKGRRVLLDAAPLLGRDVTIWVTGKREPVESSGARVEFLGHINEEEKVARLRAADVLCAPSLGGESFGIVLLEGLASGCAVVASAIDGYEQALNGHGILVTPNDPVALSEGVRQALALDSQGVAQERRAYLEHWSMGNLAGIYEQRYRALISARNSEQRG</sequence>
<dbReference type="InterPro" id="IPR050194">
    <property type="entry name" value="Glycosyltransferase_grp1"/>
</dbReference>
<dbReference type="Gene3D" id="3.40.50.2000">
    <property type="entry name" value="Glycogen Phosphorylase B"/>
    <property type="match status" value="2"/>
</dbReference>
<proteinExistence type="predicted"/>
<evidence type="ECO:0000313" key="2">
    <source>
        <dbReference type="EMBL" id="CAB4858767.1"/>
    </source>
</evidence>
<dbReference type="EMBL" id="CAFBLT010000001">
    <property type="protein sequence ID" value="CAB4858767.1"/>
    <property type="molecule type" value="Genomic_DNA"/>
</dbReference>
<organism evidence="3">
    <name type="scientific">freshwater metagenome</name>
    <dbReference type="NCBI Taxonomy" id="449393"/>
    <lineage>
        <taxon>unclassified sequences</taxon>
        <taxon>metagenomes</taxon>
        <taxon>ecological metagenomes</taxon>
    </lineage>
</organism>
<protein>
    <submittedName>
        <fullName evidence="3">Unannotated protein</fullName>
    </submittedName>
</protein>
<dbReference type="GO" id="GO:0016757">
    <property type="term" value="F:glycosyltransferase activity"/>
    <property type="evidence" value="ECO:0007669"/>
    <property type="project" value="TreeGrafter"/>
</dbReference>
<dbReference type="PANTHER" id="PTHR45947:SF3">
    <property type="entry name" value="SULFOQUINOVOSYL TRANSFERASE SQD2"/>
    <property type="match status" value="1"/>
</dbReference>
<evidence type="ECO:0000259" key="1">
    <source>
        <dbReference type="Pfam" id="PF13439"/>
    </source>
</evidence>